<evidence type="ECO:0000256" key="1">
    <source>
        <dbReference type="ARBA" id="ARBA00004123"/>
    </source>
</evidence>
<comment type="subcellular location">
    <subcellularLocation>
        <location evidence="1">Nucleus</location>
    </subcellularLocation>
</comment>
<sequence length="842" mass="92805">MSTPIFKKLKKTSLRPTSSSSIRDTISTPENDVSPLSRSTESIANASVSSDRPNGKDGQEEDDGDFSPSAAIAAAKARTKKEKKKRPVERLSFGGEEDESSSTTFVPKKSALSRALQLPRPPISSDLTLSQQTPASAIPSSYSSSYLSELKASTPTRPGPLPPSAGDRDGGEYDAITRAKYNITADEGGVPIIPTQSAIDAAKNRRSKLRSTGGDNQDQDGFISIREGGRKGALVIRDEEVDLGRTGLMREDDELGDGADEFAEFTEANVRIPLGKAANKKAARLLKGEKQQLIEEREEEDEEESDGEGMEWEDAQIRRANLWAESEDQQDASKTPYRAAHIPTPVPLPSLSNASARLSEALSTLTMSHAEHTARLESAAAELTALDHQENDLRREVERVEEKREWAEEFKGWVEEVGKFLEVKYPEMEKIEKENIELLTERYRMISLRRLEDDSDDLCLCLGTPLENLSSLGPKLSASISSSTPNTLDLISPPMSDIRTQRRETRQARLASSTSAPSSLETTPFVSSSDQGYLTDSTLPPSEESDYALARAGLDERRRQVLGDVSAVDLRDPELGLVRRFKIWRERDGGEEYLKAWGGEALVTAWEFWARLDLSGWDPLTSSETLDHFPFYTSLHHYSRPPIPHDEDDDDLMEDEKPPLGPEGDLVASILKNTVLPRLTKVFESGGAFDPYSGVQTRRAVDLVELLEEGVGKDSARFQTFVKALLTSFNSLLETLSSLTMACRQGSPPPAFNPLSFSSRTRFLSRVLKVIKNALAFHSYEPSQVGRLVEGLVEVGRMVAELGWEEEGGGREWGAKVRSLVPGGLLNIDLERRLASGPPQGW</sequence>
<organism evidence="5">
    <name type="scientific">Phaffia rhodozyma</name>
    <name type="common">Yeast</name>
    <name type="synonym">Xanthophyllomyces dendrorhous</name>
    <dbReference type="NCBI Taxonomy" id="264483"/>
    <lineage>
        <taxon>Eukaryota</taxon>
        <taxon>Fungi</taxon>
        <taxon>Dikarya</taxon>
        <taxon>Basidiomycota</taxon>
        <taxon>Agaricomycotina</taxon>
        <taxon>Tremellomycetes</taxon>
        <taxon>Cystofilobasidiales</taxon>
        <taxon>Mrakiaceae</taxon>
        <taxon>Phaffia</taxon>
    </lineage>
</organism>
<keyword evidence="2" id="KW-0539">Nucleus</keyword>
<dbReference type="AlphaFoldDB" id="A0A0F7SGU3"/>
<feature type="region of interest" description="Disordered" evidence="4">
    <location>
        <begin position="292"/>
        <end position="311"/>
    </location>
</feature>
<feature type="coiled-coil region" evidence="3">
    <location>
        <begin position="376"/>
        <end position="403"/>
    </location>
</feature>
<proteinExistence type="predicted"/>
<feature type="region of interest" description="Disordered" evidence="4">
    <location>
        <begin position="201"/>
        <end position="225"/>
    </location>
</feature>
<dbReference type="GO" id="GO:0003677">
    <property type="term" value="F:DNA binding"/>
    <property type="evidence" value="ECO:0007669"/>
    <property type="project" value="InterPro"/>
</dbReference>
<feature type="compositionally biased region" description="Low complexity" evidence="4">
    <location>
        <begin position="134"/>
        <end position="153"/>
    </location>
</feature>
<dbReference type="PANTHER" id="PTHR12214">
    <property type="entry name" value="GC-RICH SEQUENCE DNA-BINDING FACTOR"/>
    <property type="match status" value="1"/>
</dbReference>
<dbReference type="GO" id="GO:0000390">
    <property type="term" value="P:spliceosomal complex disassembly"/>
    <property type="evidence" value="ECO:0007669"/>
    <property type="project" value="InterPro"/>
</dbReference>
<dbReference type="PANTHER" id="PTHR12214:SF0">
    <property type="entry name" value="LD29489P"/>
    <property type="match status" value="1"/>
</dbReference>
<reference evidence="5" key="1">
    <citation type="submission" date="2014-08" db="EMBL/GenBank/DDBJ databases">
        <authorList>
            <person name="Sharma Rahul"/>
            <person name="Thines Marco"/>
        </authorList>
    </citation>
    <scope>NUCLEOTIDE SEQUENCE</scope>
</reference>
<evidence type="ECO:0000256" key="4">
    <source>
        <dbReference type="SAM" id="MobiDB-lite"/>
    </source>
</evidence>
<feature type="region of interest" description="Disordered" evidence="4">
    <location>
        <begin position="1"/>
        <end position="172"/>
    </location>
</feature>
<dbReference type="InterPro" id="IPR012890">
    <property type="entry name" value="GCFC2-like"/>
</dbReference>
<name>A0A0F7SGU3_PHARH</name>
<accession>A0A0F7SGU3</accession>
<feature type="compositionally biased region" description="Low complexity" evidence="4">
    <location>
        <begin position="15"/>
        <end position="29"/>
    </location>
</feature>
<evidence type="ECO:0000256" key="2">
    <source>
        <dbReference type="ARBA" id="ARBA00023242"/>
    </source>
</evidence>
<dbReference type="EMBL" id="LN483116">
    <property type="protein sequence ID" value="CDZ96197.1"/>
    <property type="molecule type" value="Genomic_DNA"/>
</dbReference>
<feature type="compositionally biased region" description="Polar residues" evidence="4">
    <location>
        <begin position="510"/>
        <end position="540"/>
    </location>
</feature>
<dbReference type="InterPro" id="IPR028211">
    <property type="entry name" value="Ntr2"/>
</dbReference>
<evidence type="ECO:0000256" key="3">
    <source>
        <dbReference type="SAM" id="Coils"/>
    </source>
</evidence>
<evidence type="ECO:0000313" key="5">
    <source>
        <dbReference type="EMBL" id="CDZ96197.1"/>
    </source>
</evidence>
<feature type="compositionally biased region" description="Polar residues" evidence="4">
    <location>
        <begin position="30"/>
        <end position="52"/>
    </location>
</feature>
<keyword evidence="3" id="KW-0175">Coiled coil</keyword>
<feature type="region of interest" description="Disordered" evidence="4">
    <location>
        <begin position="482"/>
        <end position="542"/>
    </location>
</feature>
<feature type="compositionally biased region" description="Basic residues" evidence="4">
    <location>
        <begin position="77"/>
        <end position="87"/>
    </location>
</feature>
<protein>
    <submittedName>
        <fullName evidence="5">Transcriptional regulators binding to the GC-rich sequences</fullName>
    </submittedName>
</protein>
<dbReference type="GO" id="GO:0071008">
    <property type="term" value="C:U2-type post-mRNA release spliceosomal complex"/>
    <property type="evidence" value="ECO:0007669"/>
    <property type="project" value="InterPro"/>
</dbReference>
<dbReference type="Pfam" id="PF15458">
    <property type="entry name" value="NTR2"/>
    <property type="match status" value="1"/>
</dbReference>
<feature type="compositionally biased region" description="Acidic residues" evidence="4">
    <location>
        <begin position="296"/>
        <end position="311"/>
    </location>
</feature>